<dbReference type="PANTHER" id="PTHR11002:SF79">
    <property type="entry name" value="CARBONIC ANHYDRASE 2"/>
    <property type="match status" value="1"/>
</dbReference>
<evidence type="ECO:0000313" key="5">
    <source>
        <dbReference type="Proteomes" id="UP000055035"/>
    </source>
</evidence>
<feature type="binding site" evidence="2">
    <location>
        <position position="87"/>
    </location>
    <ligand>
        <name>Zn(2+)</name>
        <dbReference type="ChEBI" id="CHEBI:29105"/>
    </ligand>
</feature>
<keyword evidence="3" id="KW-0732">Signal</keyword>
<accession>A0A0W0V9Q6</accession>
<dbReference type="SUPFAM" id="SSF53056">
    <property type="entry name" value="beta-carbonic anhydrase, cab"/>
    <property type="match status" value="1"/>
</dbReference>
<dbReference type="Gene3D" id="3.40.1050.10">
    <property type="entry name" value="Carbonic anhydrase"/>
    <property type="match status" value="1"/>
</dbReference>
<evidence type="ECO:0000256" key="2">
    <source>
        <dbReference type="PIRSR" id="PIRSR601765-1"/>
    </source>
</evidence>
<keyword evidence="5" id="KW-1185">Reference proteome</keyword>
<organism evidence="4 5">
    <name type="scientific">Legionella jordanis</name>
    <dbReference type="NCBI Taxonomy" id="456"/>
    <lineage>
        <taxon>Bacteria</taxon>
        <taxon>Pseudomonadati</taxon>
        <taxon>Pseudomonadota</taxon>
        <taxon>Gammaproteobacteria</taxon>
        <taxon>Legionellales</taxon>
        <taxon>Legionellaceae</taxon>
        <taxon>Legionella</taxon>
    </lineage>
</organism>
<dbReference type="PANTHER" id="PTHR11002">
    <property type="entry name" value="CARBONIC ANHYDRASE"/>
    <property type="match status" value="1"/>
</dbReference>
<dbReference type="OrthoDB" id="9769739at2"/>
<feature type="chain" id="PRO_5006914605" evidence="3">
    <location>
        <begin position="20"/>
        <end position="244"/>
    </location>
</feature>
<dbReference type="AlphaFoldDB" id="A0A0W0V9Q6"/>
<dbReference type="EMBL" id="LNYJ01000011">
    <property type="protein sequence ID" value="KTD16865.1"/>
    <property type="molecule type" value="Genomic_DNA"/>
</dbReference>
<keyword evidence="2" id="KW-0862">Zinc</keyword>
<sequence>MKRYLAGSLLLLISLNAAATEEDMLILSKPVSAEKQQSMTPKQALMRLKEGNQRFLSNRMQQRDFLAQAKRSSYGQYPWVVILNCMDSRSVPELVFDQGLADLFVLRVAGNVVNEDIIGSMEFATKAVGTPLIVVLGHSSCGAVAGACGDVKLGHLNHVLDKIKPAVEPAKKTTGLNDCSEHKLVDAIAKNNALNMVRQIQQQSPIIRDLIAQGKVGIVAGMHDLKTGQVTFFEEERLLPNKKN</sequence>
<dbReference type="InterPro" id="IPR036874">
    <property type="entry name" value="Carbonic_anhydrase_sf"/>
</dbReference>
<dbReference type="RefSeq" id="WP_058470683.1">
    <property type="nucleotide sequence ID" value="NZ_CAAAIC010000012.1"/>
</dbReference>
<feature type="binding site" evidence="2">
    <location>
        <position position="141"/>
    </location>
    <ligand>
        <name>Zn(2+)</name>
        <dbReference type="ChEBI" id="CHEBI:29105"/>
    </ligand>
</feature>
<evidence type="ECO:0000256" key="1">
    <source>
        <dbReference type="ARBA" id="ARBA00006217"/>
    </source>
</evidence>
<feature type="binding site" evidence="2">
    <location>
        <position position="138"/>
    </location>
    <ligand>
        <name>Zn(2+)</name>
        <dbReference type="ChEBI" id="CHEBI:29105"/>
    </ligand>
</feature>
<proteinExistence type="inferred from homology"/>
<evidence type="ECO:0000256" key="3">
    <source>
        <dbReference type="SAM" id="SignalP"/>
    </source>
</evidence>
<dbReference type="STRING" id="456.Ljor_1171"/>
<comment type="caution">
    <text evidence="4">The sequence shown here is derived from an EMBL/GenBank/DDBJ whole genome shotgun (WGS) entry which is preliminary data.</text>
</comment>
<comment type="cofactor">
    <cofactor evidence="2">
        <name>Zn(2+)</name>
        <dbReference type="ChEBI" id="CHEBI:29105"/>
    </cofactor>
    <text evidence="2">Binds 1 zinc ion per subunit.</text>
</comment>
<evidence type="ECO:0000313" key="4">
    <source>
        <dbReference type="EMBL" id="KTD16865.1"/>
    </source>
</evidence>
<dbReference type="Proteomes" id="UP000055035">
    <property type="component" value="Unassembled WGS sequence"/>
</dbReference>
<feature type="signal peptide" evidence="3">
    <location>
        <begin position="1"/>
        <end position="19"/>
    </location>
</feature>
<gene>
    <name evidence="4" type="ORF">Ljor_1171</name>
</gene>
<comment type="similarity">
    <text evidence="1">Belongs to the beta-class carbonic anhydrase family.</text>
</comment>
<keyword evidence="2" id="KW-0479">Metal-binding</keyword>
<dbReference type="NCBIfam" id="NF011765">
    <property type="entry name" value="PRK15219.1"/>
    <property type="match status" value="1"/>
</dbReference>
<dbReference type="InterPro" id="IPR001765">
    <property type="entry name" value="Carbonic_anhydrase"/>
</dbReference>
<name>A0A0W0V9Q6_9GAMM</name>
<dbReference type="GO" id="GO:0008270">
    <property type="term" value="F:zinc ion binding"/>
    <property type="evidence" value="ECO:0007669"/>
    <property type="project" value="InterPro"/>
</dbReference>
<reference evidence="4 5" key="1">
    <citation type="submission" date="2015-11" db="EMBL/GenBank/DDBJ databases">
        <title>Genomic analysis of 38 Legionella species identifies large and diverse effector repertoires.</title>
        <authorList>
            <person name="Burstein D."/>
            <person name="Amaro F."/>
            <person name="Zusman T."/>
            <person name="Lifshitz Z."/>
            <person name="Cohen O."/>
            <person name="Gilbert J.A."/>
            <person name="Pupko T."/>
            <person name="Shuman H.A."/>
            <person name="Segal G."/>
        </authorList>
    </citation>
    <scope>NUCLEOTIDE SEQUENCE [LARGE SCALE GENOMIC DNA]</scope>
    <source>
        <strain evidence="4 5">BL-540</strain>
    </source>
</reference>
<dbReference type="PATRIC" id="fig|456.5.peg.1248"/>
<dbReference type="GO" id="GO:0004089">
    <property type="term" value="F:carbonate dehydratase activity"/>
    <property type="evidence" value="ECO:0007669"/>
    <property type="project" value="InterPro"/>
</dbReference>
<dbReference type="Pfam" id="PF00484">
    <property type="entry name" value="Pro_CA"/>
    <property type="match status" value="1"/>
</dbReference>
<dbReference type="SMART" id="SM00947">
    <property type="entry name" value="Pro_CA"/>
    <property type="match status" value="1"/>
</dbReference>
<dbReference type="CDD" id="cd03378">
    <property type="entry name" value="beta_CA_cladeC"/>
    <property type="match status" value="1"/>
</dbReference>
<protein>
    <submittedName>
        <fullName evidence="4">Carbonic anhydrase Mig5</fullName>
    </submittedName>
</protein>
<feature type="binding site" evidence="2">
    <location>
        <position position="85"/>
    </location>
    <ligand>
        <name>Zn(2+)</name>
        <dbReference type="ChEBI" id="CHEBI:29105"/>
    </ligand>
</feature>